<dbReference type="AlphaFoldDB" id="A0A1B1Z447"/>
<evidence type="ECO:0000256" key="2">
    <source>
        <dbReference type="PIRSR" id="PIRSR018571-1"/>
    </source>
</evidence>
<evidence type="ECO:0000313" key="5">
    <source>
        <dbReference type="Proteomes" id="UP000077412"/>
    </source>
</evidence>
<keyword evidence="5" id="KW-1185">Reference proteome</keyword>
<dbReference type="GO" id="GO:0006508">
    <property type="term" value="P:proteolysis"/>
    <property type="evidence" value="ECO:0007669"/>
    <property type="project" value="UniProtKB-KW"/>
</dbReference>
<gene>
    <name evidence="4" type="ORF">ABE41_009285</name>
</gene>
<dbReference type="Pfam" id="PF03419">
    <property type="entry name" value="Peptidase_U4"/>
    <property type="match status" value="1"/>
</dbReference>
<feature type="transmembrane region" description="Helical" evidence="3">
    <location>
        <begin position="6"/>
        <end position="27"/>
    </location>
</feature>
<feature type="active site" evidence="2">
    <location>
        <position position="183"/>
    </location>
</feature>
<accession>A0A1B1Z447</accession>
<evidence type="ECO:0000256" key="1">
    <source>
        <dbReference type="PIRNR" id="PIRNR018571"/>
    </source>
</evidence>
<sequence>MTLYLDVIWFLNFCIDYVLISLTAYVLKRNASKKRILLASLLASSYVILVVYPELMVFSQPLVKFLLSIAIMITAFGFKRIRFVVKNVAMFYFVSFVTGGGIFALHYFMQSEAVIMNGVISTKSTGMGDPVSWLFVAAGVPALWYFSKKRVDDITVEKMDSNSLVKVKISIGEVIIYANGLIDTGNKLYDPISKMPVMVLDMNIHSSEFPEAIQTAARDVMSIGTEDNDHPWISRLRIVPYRSVGHQQFLACLKPDRIEIEKDGIAVCSPPGLVGLSWTSLSSEGQFDAIVHPKMYLQHVQAS</sequence>
<keyword evidence="3" id="KW-1133">Transmembrane helix</keyword>
<keyword evidence="1" id="KW-0645">Protease</keyword>
<comment type="subcellular location">
    <subcellularLocation>
        <location evidence="1">Cell membrane</location>
    </subcellularLocation>
</comment>
<comment type="subunit">
    <text evidence="1">Self-associates. Interacts with SigE. Interacts with SpoIIR.</text>
</comment>
<evidence type="ECO:0000313" key="4">
    <source>
        <dbReference type="EMBL" id="ANX12200.1"/>
    </source>
</evidence>
<dbReference type="InterPro" id="IPR005081">
    <property type="entry name" value="SpoIIGA"/>
</dbReference>
<dbReference type="GO" id="GO:0030435">
    <property type="term" value="P:sporulation resulting in formation of a cellular spore"/>
    <property type="evidence" value="ECO:0007669"/>
    <property type="project" value="UniProtKB-KW"/>
</dbReference>
<dbReference type="PIRSF" id="PIRSF018571">
    <property type="entry name" value="SpoIIGA"/>
    <property type="match status" value="1"/>
</dbReference>
<dbReference type="Proteomes" id="UP000077412">
    <property type="component" value="Chromosome"/>
</dbReference>
<feature type="transmembrane region" description="Helical" evidence="3">
    <location>
        <begin position="90"/>
        <end position="110"/>
    </location>
</feature>
<dbReference type="EC" id="3.4.23.-" evidence="1"/>
<dbReference type="OrthoDB" id="2690199at2"/>
<feature type="transmembrane region" description="Helical" evidence="3">
    <location>
        <begin position="130"/>
        <end position="146"/>
    </location>
</feature>
<comment type="similarity">
    <text evidence="1">Belongs to the peptidase U4 family.</text>
</comment>
<reference evidence="4 5" key="1">
    <citation type="submission" date="2016-08" db="EMBL/GenBank/DDBJ databases">
        <title>Complete genome sequence of Fictibacillus arsenicus G25-54, a strain with toxicity to nematodes and a potential arsenic-resistance activity.</title>
        <authorList>
            <person name="Zheng Z."/>
        </authorList>
    </citation>
    <scope>NUCLEOTIDE SEQUENCE [LARGE SCALE GENOMIC DNA]</scope>
    <source>
        <strain evidence="4 5">G25-54</strain>
    </source>
</reference>
<proteinExistence type="inferred from homology"/>
<dbReference type="GO" id="GO:0004190">
    <property type="term" value="F:aspartic-type endopeptidase activity"/>
    <property type="evidence" value="ECO:0007669"/>
    <property type="project" value="UniProtKB-KW"/>
</dbReference>
<keyword evidence="1" id="KW-0378">Hydrolase</keyword>
<keyword evidence="1" id="KW-0064">Aspartyl protease</keyword>
<keyword evidence="1 3" id="KW-0472">Membrane</keyword>
<keyword evidence="3" id="KW-0812">Transmembrane</keyword>
<feature type="transmembrane region" description="Helical" evidence="3">
    <location>
        <begin position="61"/>
        <end position="78"/>
    </location>
</feature>
<dbReference type="GO" id="GO:0030436">
    <property type="term" value="P:asexual sporulation"/>
    <property type="evidence" value="ECO:0007669"/>
    <property type="project" value="InterPro"/>
</dbReference>
<feature type="transmembrane region" description="Helical" evidence="3">
    <location>
        <begin position="36"/>
        <end position="55"/>
    </location>
</feature>
<protein>
    <recommendedName>
        <fullName evidence="1">Sporulation sigma-E factor-processing peptidase</fullName>
        <ecNumber evidence="1">3.4.23.-</ecNumber>
    </recommendedName>
    <alternativeName>
        <fullName evidence="1">Membrane-associated aspartic protease</fullName>
    </alternativeName>
    <alternativeName>
        <fullName evidence="1">Stage II sporulation protein GA</fullName>
    </alternativeName>
</protein>
<comment type="function">
    <text evidence="1">Probable aspartic protease that is responsible for the proteolytic cleavage of the RNA polymerase sigma E factor (SigE/spoIIGB) to yield the active peptide in the mother cell during sporulation. Responds to a signal from the forespore that is triggered by the extracellular signal protein SpoIIR.</text>
</comment>
<evidence type="ECO:0000256" key="3">
    <source>
        <dbReference type="SAM" id="Phobius"/>
    </source>
</evidence>
<dbReference type="GO" id="GO:0005886">
    <property type="term" value="C:plasma membrane"/>
    <property type="evidence" value="ECO:0007669"/>
    <property type="project" value="UniProtKB-SubCell"/>
</dbReference>
<organism evidence="4 5">
    <name type="scientific">Fictibacillus arsenicus</name>
    <dbReference type="NCBI Taxonomy" id="255247"/>
    <lineage>
        <taxon>Bacteria</taxon>
        <taxon>Bacillati</taxon>
        <taxon>Bacillota</taxon>
        <taxon>Bacilli</taxon>
        <taxon>Bacillales</taxon>
        <taxon>Fictibacillaceae</taxon>
        <taxon>Fictibacillus</taxon>
    </lineage>
</organism>
<dbReference type="RefSeq" id="WP_066289205.1">
    <property type="nucleotide sequence ID" value="NZ_CP016761.1"/>
</dbReference>
<dbReference type="EMBL" id="CP016761">
    <property type="protein sequence ID" value="ANX12200.1"/>
    <property type="molecule type" value="Genomic_DNA"/>
</dbReference>
<keyword evidence="1" id="KW-1003">Cell membrane</keyword>
<name>A0A1B1Z447_9BACL</name>
<dbReference type="NCBIfam" id="TIGR02854">
    <property type="entry name" value="spore_II_GA"/>
    <property type="match status" value="1"/>
</dbReference>
<keyword evidence="1" id="KW-0749">Sporulation</keyword>
<dbReference type="STRING" id="255247.ABE41_009285"/>
<dbReference type="KEGG" id="far:ABE41_009285"/>